<feature type="transmembrane region" description="Helical" evidence="1">
    <location>
        <begin position="458"/>
        <end position="479"/>
    </location>
</feature>
<sequence>MEINDLTPAERRVWRAFVTGETVDFRDRDADGGEWGAERSVRAGVLRALLLNGPAEPGEVAALKVMGARITGELDLRYAVVEQVIRLNYCRFDETPRFAGAQLQYLNLRDSVLPGLAAARARIDGSLRLTRCRIDGQVRLGGTQIAGALFLDGAEVTGDGGPLPALALNQVSVDDDLCARGLKARGMIRLDGARIAGSVDLEEAELSHPGANVVQAEALEVGANLVARRLRATGRIDLRGARVPGRIDLLDSTLSNPDGTALRASSCVIGELWLRKGAPIEGMLNLRATEIGQLNLAPEKLPDQVRLLDLTYTFLTPHAPVEARLPMLERDDSYTPFNPHAYEQLTAAYRRTGDDTSARLVQLAKQRRHRRTLPWYGRLWGHVQDITVGYGFRPLRAGVWLLSLLALGSIAFHLHHPAPLKPGESPHFSPVFYTLDLLLPIISFGQESAFAPTGGYQTLSYVLIVTGWILATTVVTGITRTVSRQ</sequence>
<dbReference type="RefSeq" id="WP_187746207.1">
    <property type="nucleotide sequence ID" value="NZ_CP060828.1"/>
</dbReference>
<keyword evidence="3" id="KW-1185">Reference proteome</keyword>
<dbReference type="AlphaFoldDB" id="A0A7H0I8Q2"/>
<gene>
    <name evidence="2" type="ORF">IAG44_06735</name>
</gene>
<evidence type="ECO:0000313" key="2">
    <source>
        <dbReference type="EMBL" id="QNP69168.1"/>
    </source>
</evidence>
<dbReference type="EMBL" id="CP060828">
    <property type="protein sequence ID" value="QNP69168.1"/>
    <property type="molecule type" value="Genomic_DNA"/>
</dbReference>
<reference evidence="2 3" key="1">
    <citation type="submission" date="2020-08" db="EMBL/GenBank/DDBJ databases">
        <title>A novel species.</title>
        <authorList>
            <person name="Gao J."/>
        </authorList>
    </citation>
    <scope>NUCLEOTIDE SEQUENCE [LARGE SCALE GENOMIC DNA]</scope>
    <source>
        <strain evidence="2 3">CRXT-G-22</strain>
    </source>
</reference>
<keyword evidence="1" id="KW-1133">Transmembrane helix</keyword>
<proteinExistence type="predicted"/>
<organism evidence="2 3">
    <name type="scientific">Streptomyces roseirectus</name>
    <dbReference type="NCBI Taxonomy" id="2768066"/>
    <lineage>
        <taxon>Bacteria</taxon>
        <taxon>Bacillati</taxon>
        <taxon>Actinomycetota</taxon>
        <taxon>Actinomycetes</taxon>
        <taxon>Kitasatosporales</taxon>
        <taxon>Streptomycetaceae</taxon>
        <taxon>Streptomyces</taxon>
    </lineage>
</organism>
<evidence type="ECO:0000256" key="1">
    <source>
        <dbReference type="SAM" id="Phobius"/>
    </source>
</evidence>
<dbReference type="Proteomes" id="UP000516052">
    <property type="component" value="Chromosome"/>
</dbReference>
<evidence type="ECO:0000313" key="3">
    <source>
        <dbReference type="Proteomes" id="UP000516052"/>
    </source>
</evidence>
<keyword evidence="1" id="KW-0472">Membrane</keyword>
<keyword evidence="1" id="KW-0812">Transmembrane</keyword>
<dbReference type="KEGG" id="sroi:IAG44_06735"/>
<accession>A0A7H0I8Q2</accession>
<protein>
    <submittedName>
        <fullName evidence="2">Membrane-associated oxidoreductase</fullName>
    </submittedName>
</protein>
<name>A0A7H0I8Q2_9ACTN</name>